<dbReference type="InParanoid" id="A0A0P9BML9"/>
<accession>A0A0P9BML9</accession>
<gene>
    <name evidence="2" type="primary">Dana\GF27608</name>
    <name evidence="2" type="ORF">GF27608</name>
</gene>
<protein>
    <submittedName>
        <fullName evidence="2">Uncharacterized protein</fullName>
    </submittedName>
</protein>
<dbReference type="KEGG" id="dan:26515017"/>
<evidence type="ECO:0000313" key="2">
    <source>
        <dbReference type="EMBL" id="KPU73022.1"/>
    </source>
</evidence>
<dbReference type="STRING" id="7217.A0A0P9BML9"/>
<reference evidence="2 3" key="1">
    <citation type="journal article" date="2007" name="Nature">
        <title>Evolution of genes and genomes on the Drosophila phylogeny.</title>
        <authorList>
            <consortium name="Drosophila 12 Genomes Consortium"/>
            <person name="Clark A.G."/>
            <person name="Eisen M.B."/>
            <person name="Smith D.R."/>
            <person name="Bergman C.M."/>
            <person name="Oliver B."/>
            <person name="Markow T.A."/>
            <person name="Kaufman T.C."/>
            <person name="Kellis M."/>
            <person name="Gelbart W."/>
            <person name="Iyer V.N."/>
            <person name="Pollard D.A."/>
            <person name="Sackton T.B."/>
            <person name="Larracuente A.M."/>
            <person name="Singh N.D."/>
            <person name="Abad J.P."/>
            <person name="Abt D.N."/>
            <person name="Adryan B."/>
            <person name="Aguade M."/>
            <person name="Akashi H."/>
            <person name="Anderson W.W."/>
            <person name="Aquadro C.F."/>
            <person name="Ardell D.H."/>
            <person name="Arguello R."/>
            <person name="Artieri C.G."/>
            <person name="Barbash D.A."/>
            <person name="Barker D."/>
            <person name="Barsanti P."/>
            <person name="Batterham P."/>
            <person name="Batzoglou S."/>
            <person name="Begun D."/>
            <person name="Bhutkar A."/>
            <person name="Blanco E."/>
            <person name="Bosak S.A."/>
            <person name="Bradley R.K."/>
            <person name="Brand A.D."/>
            <person name="Brent M.R."/>
            <person name="Brooks A.N."/>
            <person name="Brown R.H."/>
            <person name="Butlin R.K."/>
            <person name="Caggese C."/>
            <person name="Calvi B.R."/>
            <person name="Bernardo de Carvalho A."/>
            <person name="Caspi A."/>
            <person name="Castrezana S."/>
            <person name="Celniker S.E."/>
            <person name="Chang J.L."/>
            <person name="Chapple C."/>
            <person name="Chatterji S."/>
            <person name="Chinwalla A."/>
            <person name="Civetta A."/>
            <person name="Clifton S.W."/>
            <person name="Comeron J.M."/>
            <person name="Costello J.C."/>
            <person name="Coyne J.A."/>
            <person name="Daub J."/>
            <person name="David R.G."/>
            <person name="Delcher A.L."/>
            <person name="Delehaunty K."/>
            <person name="Do C.B."/>
            <person name="Ebling H."/>
            <person name="Edwards K."/>
            <person name="Eickbush T."/>
            <person name="Evans J.D."/>
            <person name="Filipski A."/>
            <person name="Findeiss S."/>
            <person name="Freyhult E."/>
            <person name="Fulton L."/>
            <person name="Fulton R."/>
            <person name="Garcia A.C."/>
            <person name="Gardiner A."/>
            <person name="Garfield D.A."/>
            <person name="Garvin B.E."/>
            <person name="Gibson G."/>
            <person name="Gilbert D."/>
            <person name="Gnerre S."/>
            <person name="Godfrey J."/>
            <person name="Good R."/>
            <person name="Gotea V."/>
            <person name="Gravely B."/>
            <person name="Greenberg A.J."/>
            <person name="Griffiths-Jones S."/>
            <person name="Gross S."/>
            <person name="Guigo R."/>
            <person name="Gustafson E.A."/>
            <person name="Haerty W."/>
            <person name="Hahn M.W."/>
            <person name="Halligan D.L."/>
            <person name="Halpern A.L."/>
            <person name="Halter G.M."/>
            <person name="Han M.V."/>
            <person name="Heger A."/>
            <person name="Hillier L."/>
            <person name="Hinrichs A.S."/>
            <person name="Holmes I."/>
            <person name="Hoskins R.A."/>
            <person name="Hubisz M.J."/>
            <person name="Hultmark D."/>
            <person name="Huntley M.A."/>
            <person name="Jaffe D.B."/>
            <person name="Jagadeeshan S."/>
            <person name="Jeck W.R."/>
            <person name="Johnson J."/>
            <person name="Jones C.D."/>
            <person name="Jordan W.C."/>
            <person name="Karpen G.H."/>
            <person name="Kataoka E."/>
            <person name="Keightley P.D."/>
            <person name="Kheradpour P."/>
            <person name="Kirkness E.F."/>
            <person name="Koerich L.B."/>
            <person name="Kristiansen K."/>
            <person name="Kudrna D."/>
            <person name="Kulathinal R.J."/>
            <person name="Kumar S."/>
            <person name="Kwok R."/>
            <person name="Lander E."/>
            <person name="Langley C.H."/>
            <person name="Lapoint R."/>
            <person name="Lazzaro B.P."/>
            <person name="Lee S.J."/>
            <person name="Levesque L."/>
            <person name="Li R."/>
            <person name="Lin C.F."/>
            <person name="Lin M.F."/>
            <person name="Lindblad-Toh K."/>
            <person name="Llopart A."/>
            <person name="Long M."/>
            <person name="Low L."/>
            <person name="Lozovsky E."/>
            <person name="Lu J."/>
            <person name="Luo M."/>
            <person name="Machado C.A."/>
            <person name="Makalowski W."/>
            <person name="Marzo M."/>
            <person name="Matsuda M."/>
            <person name="Matzkin L."/>
            <person name="McAllister B."/>
            <person name="McBride C.S."/>
            <person name="McKernan B."/>
            <person name="McKernan K."/>
            <person name="Mendez-Lago M."/>
            <person name="Minx P."/>
            <person name="Mollenhauer M.U."/>
            <person name="Montooth K."/>
            <person name="Mount S.M."/>
            <person name="Mu X."/>
            <person name="Myers E."/>
            <person name="Negre B."/>
            <person name="Newfeld S."/>
            <person name="Nielsen R."/>
            <person name="Noor M.A."/>
            <person name="O'Grady P."/>
            <person name="Pachter L."/>
            <person name="Papaceit M."/>
            <person name="Parisi M.J."/>
            <person name="Parisi M."/>
            <person name="Parts L."/>
            <person name="Pedersen J.S."/>
            <person name="Pesole G."/>
            <person name="Phillippy A.M."/>
            <person name="Ponting C.P."/>
            <person name="Pop M."/>
            <person name="Porcelli D."/>
            <person name="Powell J.R."/>
            <person name="Prohaska S."/>
            <person name="Pruitt K."/>
            <person name="Puig M."/>
            <person name="Quesneville H."/>
            <person name="Ram K.R."/>
            <person name="Rand D."/>
            <person name="Rasmussen M.D."/>
            <person name="Reed L.K."/>
            <person name="Reenan R."/>
            <person name="Reily A."/>
            <person name="Remington K.A."/>
            <person name="Rieger T.T."/>
            <person name="Ritchie M.G."/>
            <person name="Robin C."/>
            <person name="Rogers Y.H."/>
            <person name="Rohde C."/>
            <person name="Rozas J."/>
            <person name="Rubenfield M.J."/>
            <person name="Ruiz A."/>
            <person name="Russo S."/>
            <person name="Salzberg S.L."/>
            <person name="Sanchez-Gracia A."/>
            <person name="Saranga D.J."/>
            <person name="Sato H."/>
            <person name="Schaeffer S.W."/>
            <person name="Schatz M.C."/>
            <person name="Schlenke T."/>
            <person name="Schwartz R."/>
            <person name="Segarra C."/>
            <person name="Singh R.S."/>
            <person name="Sirot L."/>
            <person name="Sirota M."/>
            <person name="Sisneros N.B."/>
            <person name="Smith C.D."/>
            <person name="Smith T.F."/>
            <person name="Spieth J."/>
            <person name="Stage D.E."/>
            <person name="Stark A."/>
            <person name="Stephan W."/>
            <person name="Strausberg R.L."/>
            <person name="Strempel S."/>
            <person name="Sturgill D."/>
            <person name="Sutton G."/>
            <person name="Sutton G.G."/>
            <person name="Tao W."/>
            <person name="Teichmann S."/>
            <person name="Tobari Y.N."/>
            <person name="Tomimura Y."/>
            <person name="Tsolas J.M."/>
            <person name="Valente V.L."/>
            <person name="Venter E."/>
            <person name="Venter J.C."/>
            <person name="Vicario S."/>
            <person name="Vieira F.G."/>
            <person name="Vilella A.J."/>
            <person name="Villasante A."/>
            <person name="Walenz B."/>
            <person name="Wang J."/>
            <person name="Wasserman M."/>
            <person name="Watts T."/>
            <person name="Wilson D."/>
            <person name="Wilson R.K."/>
            <person name="Wing R.A."/>
            <person name="Wolfner M.F."/>
            <person name="Wong A."/>
            <person name="Wong G.K."/>
            <person name="Wu C.I."/>
            <person name="Wu G."/>
            <person name="Yamamoto D."/>
            <person name="Yang H.P."/>
            <person name="Yang S.P."/>
            <person name="Yorke J.A."/>
            <person name="Yoshida K."/>
            <person name="Zdobnov E."/>
            <person name="Zhang P."/>
            <person name="Zhang Y."/>
            <person name="Zimin A.V."/>
            <person name="Baldwin J."/>
            <person name="Abdouelleil A."/>
            <person name="Abdulkadir J."/>
            <person name="Abebe A."/>
            <person name="Abera B."/>
            <person name="Abreu J."/>
            <person name="Acer S.C."/>
            <person name="Aftuck L."/>
            <person name="Alexander A."/>
            <person name="An P."/>
            <person name="Anderson E."/>
            <person name="Anderson S."/>
            <person name="Arachi H."/>
            <person name="Azer M."/>
            <person name="Bachantsang P."/>
            <person name="Barry A."/>
            <person name="Bayul T."/>
            <person name="Berlin A."/>
            <person name="Bessette D."/>
            <person name="Bloom T."/>
            <person name="Blye J."/>
            <person name="Boguslavskiy L."/>
            <person name="Bonnet C."/>
            <person name="Boukhgalter B."/>
            <person name="Bourzgui I."/>
            <person name="Brown A."/>
            <person name="Cahill P."/>
            <person name="Channer S."/>
            <person name="Cheshatsang Y."/>
            <person name="Chuda L."/>
            <person name="Citroen M."/>
            <person name="Collymore A."/>
            <person name="Cooke P."/>
            <person name="Costello M."/>
            <person name="D'Aco K."/>
            <person name="Daza R."/>
            <person name="De Haan G."/>
            <person name="DeGray S."/>
            <person name="DeMaso C."/>
            <person name="Dhargay N."/>
            <person name="Dooley K."/>
            <person name="Dooley E."/>
            <person name="Doricent M."/>
            <person name="Dorje P."/>
            <person name="Dorjee K."/>
            <person name="Dupes A."/>
            <person name="Elong R."/>
            <person name="Falk J."/>
            <person name="Farina A."/>
            <person name="Faro S."/>
            <person name="Ferguson D."/>
            <person name="Fisher S."/>
            <person name="Foley C.D."/>
            <person name="Franke A."/>
            <person name="Friedrich D."/>
            <person name="Gadbois L."/>
            <person name="Gearin G."/>
            <person name="Gearin C.R."/>
            <person name="Giannoukos G."/>
            <person name="Goode T."/>
            <person name="Graham J."/>
            <person name="Grandbois E."/>
            <person name="Grewal S."/>
            <person name="Gyaltsen K."/>
            <person name="Hafez N."/>
            <person name="Hagos B."/>
            <person name="Hall J."/>
            <person name="Henson C."/>
            <person name="Hollinger A."/>
            <person name="Honan T."/>
            <person name="Huard M.D."/>
            <person name="Hughes L."/>
            <person name="Hurhula B."/>
            <person name="Husby M.E."/>
            <person name="Kamat A."/>
            <person name="Kanga B."/>
            <person name="Kashin S."/>
            <person name="Khazanovich D."/>
            <person name="Kisner P."/>
            <person name="Lance K."/>
            <person name="Lara M."/>
            <person name="Lee W."/>
            <person name="Lennon N."/>
            <person name="Letendre F."/>
            <person name="LeVine R."/>
            <person name="Lipovsky A."/>
            <person name="Liu X."/>
            <person name="Liu J."/>
            <person name="Liu S."/>
            <person name="Lokyitsang T."/>
            <person name="Lokyitsang Y."/>
            <person name="Lubonja R."/>
            <person name="Lui A."/>
            <person name="MacDonald P."/>
            <person name="Magnisalis V."/>
            <person name="Maru K."/>
            <person name="Matthews C."/>
            <person name="McCusker W."/>
            <person name="McDonough S."/>
            <person name="Mehta T."/>
            <person name="Meldrim J."/>
            <person name="Meneus L."/>
            <person name="Mihai O."/>
            <person name="Mihalev A."/>
            <person name="Mihova T."/>
            <person name="Mittelman R."/>
            <person name="Mlenga V."/>
            <person name="Montmayeur A."/>
            <person name="Mulrain L."/>
            <person name="Navidi A."/>
            <person name="Naylor J."/>
            <person name="Negash T."/>
            <person name="Nguyen T."/>
            <person name="Nguyen N."/>
            <person name="Nicol R."/>
            <person name="Norbu C."/>
            <person name="Norbu N."/>
            <person name="Novod N."/>
            <person name="O'Neill B."/>
            <person name="Osman S."/>
            <person name="Markiewicz E."/>
            <person name="Oyono O.L."/>
            <person name="Patti C."/>
            <person name="Phunkhang P."/>
            <person name="Pierre F."/>
            <person name="Priest M."/>
            <person name="Raghuraman S."/>
            <person name="Rege F."/>
            <person name="Reyes R."/>
            <person name="Rise C."/>
            <person name="Rogov P."/>
            <person name="Ross K."/>
            <person name="Ryan E."/>
            <person name="Settipalli S."/>
            <person name="Shea T."/>
            <person name="Sherpa N."/>
            <person name="Shi L."/>
            <person name="Shih D."/>
            <person name="Sparrow T."/>
            <person name="Spaulding J."/>
            <person name="Stalker J."/>
            <person name="Stange-Thomann N."/>
            <person name="Stavropoulos S."/>
            <person name="Stone C."/>
            <person name="Strader C."/>
            <person name="Tesfaye S."/>
            <person name="Thomson T."/>
            <person name="Thoulutsang Y."/>
            <person name="Thoulutsang D."/>
            <person name="Topham K."/>
            <person name="Topping I."/>
            <person name="Tsamla T."/>
            <person name="Vassiliev H."/>
            <person name="Vo A."/>
            <person name="Wangchuk T."/>
            <person name="Wangdi T."/>
            <person name="Weiand M."/>
            <person name="Wilkinson J."/>
            <person name="Wilson A."/>
            <person name="Yadav S."/>
            <person name="Young G."/>
            <person name="Yu Q."/>
            <person name="Zembek L."/>
            <person name="Zhong D."/>
            <person name="Zimmer A."/>
            <person name="Zwirko Z."/>
            <person name="Jaffe D.B."/>
            <person name="Alvarez P."/>
            <person name="Brockman W."/>
            <person name="Butler J."/>
            <person name="Chin C."/>
            <person name="Gnerre S."/>
            <person name="Grabherr M."/>
            <person name="Kleber M."/>
            <person name="Mauceli E."/>
            <person name="MacCallum I."/>
        </authorList>
    </citation>
    <scope>NUCLEOTIDE SEQUENCE [LARGE SCALE GENOMIC DNA]</scope>
    <source>
        <strain evidence="3">Tucson 14024-0371.13</strain>
    </source>
</reference>
<evidence type="ECO:0000313" key="3">
    <source>
        <dbReference type="Proteomes" id="UP000007801"/>
    </source>
</evidence>
<name>A0A0P9BML9_DROAN</name>
<sequence>MGAEQSARLACTETGATEKPLRLINSELFFRLYFDKMREPVTGSVTEALLHLVKNLPKDRAILNEVAAHHGEVERMEYSDNESGFSSDSTATTGGYYDDVDIEPIQIAEFDSMDEYDISPPDSVDIIADRLPHFGPVE</sequence>
<dbReference type="OrthoDB" id="7864272at2759"/>
<dbReference type="AlphaFoldDB" id="A0A0P9BML9"/>
<feature type="region of interest" description="Disordered" evidence="1">
    <location>
        <begin position="73"/>
        <end position="97"/>
    </location>
</feature>
<dbReference type="EMBL" id="CH902620">
    <property type="protein sequence ID" value="KPU73022.1"/>
    <property type="molecule type" value="Genomic_DNA"/>
</dbReference>
<keyword evidence="3" id="KW-1185">Reference proteome</keyword>
<proteinExistence type="predicted"/>
<dbReference type="GeneID" id="26515017"/>
<evidence type="ECO:0000256" key="1">
    <source>
        <dbReference type="SAM" id="MobiDB-lite"/>
    </source>
</evidence>
<dbReference type="Proteomes" id="UP000007801">
    <property type="component" value="Unassembled WGS sequence"/>
</dbReference>
<organism evidence="2 3">
    <name type="scientific">Drosophila ananassae</name>
    <name type="common">Fruit fly</name>
    <dbReference type="NCBI Taxonomy" id="7217"/>
    <lineage>
        <taxon>Eukaryota</taxon>
        <taxon>Metazoa</taxon>
        <taxon>Ecdysozoa</taxon>
        <taxon>Arthropoda</taxon>
        <taxon>Hexapoda</taxon>
        <taxon>Insecta</taxon>
        <taxon>Pterygota</taxon>
        <taxon>Neoptera</taxon>
        <taxon>Endopterygota</taxon>
        <taxon>Diptera</taxon>
        <taxon>Brachycera</taxon>
        <taxon>Muscomorpha</taxon>
        <taxon>Ephydroidea</taxon>
        <taxon>Drosophilidae</taxon>
        <taxon>Drosophila</taxon>
        <taxon>Sophophora</taxon>
    </lineage>
</organism>
<feature type="compositionally biased region" description="Polar residues" evidence="1">
    <location>
        <begin position="81"/>
        <end position="93"/>
    </location>
</feature>